<name>A0A4U6X4C3_9PEZI</name>
<keyword evidence="2" id="KW-1185">Reference proteome</keyword>
<evidence type="ECO:0000313" key="1">
    <source>
        <dbReference type="EMBL" id="TKW50025.1"/>
    </source>
</evidence>
<reference evidence="1 2" key="1">
    <citation type="journal article" date="2019" name="PLoS ONE">
        <title>Comparative genome analysis indicates high evolutionary potential of pathogenicity genes in Colletotrichum tanaceti.</title>
        <authorList>
            <person name="Lelwala R.V."/>
            <person name="Korhonen P.K."/>
            <person name="Young N.D."/>
            <person name="Scott J.B."/>
            <person name="Ades P.A."/>
            <person name="Gasser R.B."/>
            <person name="Taylor P.W.J."/>
        </authorList>
    </citation>
    <scope>NUCLEOTIDE SEQUENCE [LARGE SCALE GENOMIC DNA]</scope>
    <source>
        <strain evidence="1">BRIP57314</strain>
    </source>
</reference>
<proteinExistence type="predicted"/>
<comment type="caution">
    <text evidence="1">The sequence shown here is derived from an EMBL/GenBank/DDBJ whole genome shotgun (WGS) entry which is preliminary data.</text>
</comment>
<evidence type="ECO:0000313" key="2">
    <source>
        <dbReference type="Proteomes" id="UP000310108"/>
    </source>
</evidence>
<accession>A0A4U6X4C3</accession>
<protein>
    <submittedName>
        <fullName evidence="1">Uncharacterized protein</fullName>
    </submittedName>
</protein>
<dbReference type="EMBL" id="PJEX01000448">
    <property type="protein sequence ID" value="TKW50025.1"/>
    <property type="molecule type" value="Genomic_DNA"/>
</dbReference>
<dbReference type="AlphaFoldDB" id="A0A4U6X4C3"/>
<organism evidence="1 2">
    <name type="scientific">Colletotrichum tanaceti</name>
    <dbReference type="NCBI Taxonomy" id="1306861"/>
    <lineage>
        <taxon>Eukaryota</taxon>
        <taxon>Fungi</taxon>
        <taxon>Dikarya</taxon>
        <taxon>Ascomycota</taxon>
        <taxon>Pezizomycotina</taxon>
        <taxon>Sordariomycetes</taxon>
        <taxon>Hypocreomycetidae</taxon>
        <taxon>Glomerellales</taxon>
        <taxon>Glomerellaceae</taxon>
        <taxon>Colletotrichum</taxon>
        <taxon>Colletotrichum destructivum species complex</taxon>
    </lineage>
</organism>
<sequence>MEPRQQVRGRRGKVIAPEEVRTRIGSFIRIRSSIGLDDMKEQPFVIELACDNRIFEDGSDKS</sequence>
<dbReference type="Proteomes" id="UP000310108">
    <property type="component" value="Unassembled WGS sequence"/>
</dbReference>
<gene>
    <name evidence="1" type="ORF">CTA1_279</name>
</gene>